<dbReference type="AlphaFoldDB" id="A0A0F9KWH0"/>
<protein>
    <recommendedName>
        <fullName evidence="2">Thiamine-binding protein domain-containing protein</fullName>
    </recommendedName>
</protein>
<evidence type="ECO:0000259" key="2">
    <source>
        <dbReference type="Pfam" id="PF01910"/>
    </source>
</evidence>
<feature type="domain" description="Thiamine-binding protein" evidence="2">
    <location>
        <begin position="4"/>
        <end position="93"/>
    </location>
</feature>
<dbReference type="PANTHER" id="PTHR33777:SF1">
    <property type="entry name" value="UPF0045 PROTEIN ECM15"/>
    <property type="match status" value="1"/>
</dbReference>
<dbReference type="Pfam" id="PF01910">
    <property type="entry name" value="Thiamine_BP"/>
    <property type="match status" value="1"/>
</dbReference>
<dbReference type="InterPro" id="IPR051614">
    <property type="entry name" value="UPF0045_domain"/>
</dbReference>
<dbReference type="PANTHER" id="PTHR33777">
    <property type="entry name" value="UPF0045 PROTEIN ECM15"/>
    <property type="match status" value="1"/>
</dbReference>
<organism evidence="3">
    <name type="scientific">marine sediment metagenome</name>
    <dbReference type="NCBI Taxonomy" id="412755"/>
    <lineage>
        <taxon>unclassified sequences</taxon>
        <taxon>metagenomes</taxon>
        <taxon>ecological metagenomes</taxon>
    </lineage>
</organism>
<reference evidence="3" key="1">
    <citation type="journal article" date="2015" name="Nature">
        <title>Complex archaea that bridge the gap between prokaryotes and eukaryotes.</title>
        <authorList>
            <person name="Spang A."/>
            <person name="Saw J.H."/>
            <person name="Jorgensen S.L."/>
            <person name="Zaremba-Niedzwiedzka K."/>
            <person name="Martijn J."/>
            <person name="Lind A.E."/>
            <person name="van Eijk R."/>
            <person name="Schleper C."/>
            <person name="Guy L."/>
            <person name="Ettema T.J."/>
        </authorList>
    </citation>
    <scope>NUCLEOTIDE SEQUENCE</scope>
</reference>
<accession>A0A0F9KWH0</accession>
<dbReference type="GO" id="GO:0005829">
    <property type="term" value="C:cytosol"/>
    <property type="evidence" value="ECO:0007669"/>
    <property type="project" value="TreeGrafter"/>
</dbReference>
<gene>
    <name evidence="3" type="ORF">LCGC14_1584510</name>
</gene>
<sequence>MIIAELAIFPTSEGVSVSKYVKEAIKIIESSGLKHETGGMATTIEAPDLDTLFKIIEKCHEAMVKMGAQRIHIDLRVDHRLDVEASIESKLKALGKR</sequence>
<dbReference type="InterPro" id="IPR002767">
    <property type="entry name" value="Thiamine_BP"/>
</dbReference>
<name>A0A0F9KWH0_9ZZZZ</name>
<dbReference type="SUPFAM" id="SSF89957">
    <property type="entry name" value="MTH1187/YkoF-like"/>
    <property type="match status" value="1"/>
</dbReference>
<evidence type="ECO:0000256" key="1">
    <source>
        <dbReference type="ARBA" id="ARBA00010272"/>
    </source>
</evidence>
<dbReference type="EMBL" id="LAZR01012505">
    <property type="protein sequence ID" value="KKM26463.1"/>
    <property type="molecule type" value="Genomic_DNA"/>
</dbReference>
<dbReference type="Gene3D" id="3.30.70.930">
    <property type="match status" value="1"/>
</dbReference>
<proteinExistence type="inferred from homology"/>
<dbReference type="InterPro" id="IPR029756">
    <property type="entry name" value="MTH1187/YkoF-like"/>
</dbReference>
<comment type="similarity">
    <text evidence="1">Belongs to the UPF0045 family.</text>
</comment>
<comment type="caution">
    <text evidence="3">The sequence shown here is derived from an EMBL/GenBank/DDBJ whole genome shotgun (WGS) entry which is preliminary data.</text>
</comment>
<evidence type="ECO:0000313" key="3">
    <source>
        <dbReference type="EMBL" id="KKM26463.1"/>
    </source>
</evidence>
<dbReference type="NCBIfam" id="TIGR00106">
    <property type="entry name" value="MTH1187 family thiamine-binding protein"/>
    <property type="match status" value="1"/>
</dbReference>